<organism evidence="1">
    <name type="scientific">uncultured delta proteobacterium</name>
    <dbReference type="NCBI Taxonomy" id="34034"/>
    <lineage>
        <taxon>Bacteria</taxon>
        <taxon>Deltaproteobacteria</taxon>
        <taxon>environmental samples</taxon>
    </lineage>
</organism>
<protein>
    <submittedName>
        <fullName evidence="1">Uncharacterized protein</fullName>
    </submittedName>
</protein>
<name>A0A212KGH3_9DELT</name>
<proteinExistence type="predicted"/>
<evidence type="ECO:0000313" key="1">
    <source>
        <dbReference type="EMBL" id="SBW10749.1"/>
    </source>
</evidence>
<dbReference type="AlphaFoldDB" id="A0A212KGH3"/>
<sequence length="122" mass="13278">MRTHIASIPCALGRLAPASPASSDELRAMRAAAWHKQGIVVVPLDEIFDEWDRAFLSGIATKLYGARTATTKHSRPWREGEVIDRGDGETWTVIATTPKSVTLRRSRDGALATLGQLGEGRP</sequence>
<gene>
    <name evidence="1" type="ORF">KL86DPRO_70005</name>
</gene>
<accession>A0A212KGH3</accession>
<dbReference type="EMBL" id="FLUQ01000007">
    <property type="protein sequence ID" value="SBW10749.1"/>
    <property type="molecule type" value="Genomic_DNA"/>
</dbReference>
<reference evidence="1" key="1">
    <citation type="submission" date="2016-04" db="EMBL/GenBank/DDBJ databases">
        <authorList>
            <person name="Evans L.H."/>
            <person name="Alamgir A."/>
            <person name="Owens N."/>
            <person name="Weber N.D."/>
            <person name="Virtaneva K."/>
            <person name="Barbian K."/>
            <person name="Babar A."/>
            <person name="Rosenke K."/>
        </authorList>
    </citation>
    <scope>NUCLEOTIDE SEQUENCE</scope>
    <source>
        <strain evidence="1">86</strain>
    </source>
</reference>